<evidence type="ECO:0000256" key="2">
    <source>
        <dbReference type="ARBA" id="ARBA00022840"/>
    </source>
</evidence>
<reference evidence="5" key="1">
    <citation type="journal article" date="2023" name="Insect Mol. Biol.">
        <title>Genome sequencing provides insights into the evolution of gene families encoding plant cell wall-degrading enzymes in longhorned beetles.</title>
        <authorList>
            <person name="Shin N.R."/>
            <person name="Okamura Y."/>
            <person name="Kirsch R."/>
            <person name="Pauchet Y."/>
        </authorList>
    </citation>
    <scope>NUCLEOTIDE SEQUENCE</scope>
    <source>
        <strain evidence="5">AMC_N1</strain>
    </source>
</reference>
<dbReference type="GO" id="GO:0005634">
    <property type="term" value="C:nucleus"/>
    <property type="evidence" value="ECO:0007669"/>
    <property type="project" value="TreeGrafter"/>
</dbReference>
<dbReference type="Proteomes" id="UP001162162">
    <property type="component" value="Unassembled WGS sequence"/>
</dbReference>
<evidence type="ECO:0000313" key="6">
    <source>
        <dbReference type="Proteomes" id="UP001162162"/>
    </source>
</evidence>
<dbReference type="SUPFAM" id="SSF52540">
    <property type="entry name" value="P-loop containing nucleoside triphosphate hydrolases"/>
    <property type="match status" value="1"/>
</dbReference>
<dbReference type="PANTHER" id="PTHR48103:SF2">
    <property type="entry name" value="MIDASIN"/>
    <property type="match status" value="1"/>
</dbReference>
<dbReference type="PANTHER" id="PTHR48103">
    <property type="entry name" value="MIDASIN-RELATED"/>
    <property type="match status" value="1"/>
</dbReference>
<dbReference type="Gene3D" id="3.40.50.300">
    <property type="entry name" value="P-loop containing nucleotide triphosphate hydrolases"/>
    <property type="match status" value="1"/>
</dbReference>
<name>A0AAV8XCP8_9CUCU</name>
<dbReference type="InterPro" id="IPR011704">
    <property type="entry name" value="ATPase_dyneun-rel_AAA"/>
</dbReference>
<protein>
    <recommendedName>
        <fullName evidence="7">ATPase dynein-related AAA domain-containing protein</fullName>
    </recommendedName>
</protein>
<comment type="caution">
    <text evidence="5">The sequence shown here is derived from an EMBL/GenBank/DDBJ whole genome shotgun (WGS) entry which is preliminary data.</text>
</comment>
<dbReference type="AlphaFoldDB" id="A0AAV8XCP8"/>
<dbReference type="Pfam" id="PF07728">
    <property type="entry name" value="AAA_5"/>
    <property type="match status" value="1"/>
</dbReference>
<evidence type="ECO:0000259" key="3">
    <source>
        <dbReference type="Pfam" id="PF07728"/>
    </source>
</evidence>
<keyword evidence="6" id="KW-1185">Reference proteome</keyword>
<evidence type="ECO:0008006" key="7">
    <source>
        <dbReference type="Google" id="ProtNLM"/>
    </source>
</evidence>
<organism evidence="5 6">
    <name type="scientific">Aromia moschata</name>
    <dbReference type="NCBI Taxonomy" id="1265417"/>
    <lineage>
        <taxon>Eukaryota</taxon>
        <taxon>Metazoa</taxon>
        <taxon>Ecdysozoa</taxon>
        <taxon>Arthropoda</taxon>
        <taxon>Hexapoda</taxon>
        <taxon>Insecta</taxon>
        <taxon>Pterygota</taxon>
        <taxon>Neoptera</taxon>
        <taxon>Endopterygota</taxon>
        <taxon>Coleoptera</taxon>
        <taxon>Polyphaga</taxon>
        <taxon>Cucujiformia</taxon>
        <taxon>Chrysomeloidea</taxon>
        <taxon>Cerambycidae</taxon>
        <taxon>Cerambycinae</taxon>
        <taxon>Callichromatini</taxon>
        <taxon>Aromia</taxon>
    </lineage>
</organism>
<dbReference type="Pfam" id="PF17867">
    <property type="entry name" value="AAA_lid_7"/>
    <property type="match status" value="1"/>
</dbReference>
<dbReference type="EMBL" id="JAPWTK010000767">
    <property type="protein sequence ID" value="KAJ8936231.1"/>
    <property type="molecule type" value="Genomic_DNA"/>
</dbReference>
<keyword evidence="1" id="KW-0547">Nucleotide-binding</keyword>
<evidence type="ECO:0000256" key="1">
    <source>
        <dbReference type="ARBA" id="ARBA00022741"/>
    </source>
</evidence>
<keyword evidence="2" id="KW-0067">ATP-binding</keyword>
<dbReference type="GO" id="GO:0030687">
    <property type="term" value="C:preribosome, large subunit precursor"/>
    <property type="evidence" value="ECO:0007669"/>
    <property type="project" value="TreeGrafter"/>
</dbReference>
<dbReference type="GO" id="GO:0000027">
    <property type="term" value="P:ribosomal large subunit assembly"/>
    <property type="evidence" value="ECO:0007669"/>
    <property type="project" value="TreeGrafter"/>
</dbReference>
<proteinExistence type="predicted"/>
<evidence type="ECO:0000259" key="4">
    <source>
        <dbReference type="Pfam" id="PF17867"/>
    </source>
</evidence>
<sequence>MTLRDLFRWGERYRLAQNTKKLYDWDQHLADEGYLVLAGKVRKAEEKLEIVEVLQKHWKREVNPQHLFTLSDNTSPVTKHILEKIEKNRFKYENIVWTFNMRQLAVLVAKALEFKEPILMKIPLNYLNGSTVLLLHAMMNGHLFLADEISLADDSVLERLNSVLEPERMLFLAEKGLNLNTGDSESIVAEPNFFFIGTMNPGGDFGKKELSPALRNRFTEIWCESCTDRGDLVAIIEHNIKPGLSFGNQQDGSSGIGNSIMDFIAWFKKSEIGKRVNHHQRDDSIVGAFED</sequence>
<dbReference type="InterPro" id="IPR040848">
    <property type="entry name" value="AAA_lid_7"/>
</dbReference>
<dbReference type="GO" id="GO:0016887">
    <property type="term" value="F:ATP hydrolysis activity"/>
    <property type="evidence" value="ECO:0007669"/>
    <property type="project" value="InterPro"/>
</dbReference>
<accession>A0AAV8XCP8</accession>
<gene>
    <name evidence="5" type="ORF">NQ318_010646</name>
</gene>
<dbReference type="GO" id="GO:0005524">
    <property type="term" value="F:ATP binding"/>
    <property type="evidence" value="ECO:0007669"/>
    <property type="project" value="UniProtKB-KW"/>
</dbReference>
<dbReference type="GO" id="GO:0000055">
    <property type="term" value="P:ribosomal large subunit export from nucleus"/>
    <property type="evidence" value="ECO:0007669"/>
    <property type="project" value="TreeGrafter"/>
</dbReference>
<evidence type="ECO:0000313" key="5">
    <source>
        <dbReference type="EMBL" id="KAJ8936231.1"/>
    </source>
</evidence>
<feature type="domain" description="ATPase dynein-related AAA" evidence="3">
    <location>
        <begin position="134"/>
        <end position="218"/>
    </location>
</feature>
<dbReference type="InterPro" id="IPR027417">
    <property type="entry name" value="P-loop_NTPase"/>
</dbReference>
<feature type="domain" description="Midasin AAA lid" evidence="4">
    <location>
        <begin position="1"/>
        <end position="59"/>
    </location>
</feature>